<keyword evidence="8 9" id="KW-0472">Membrane</keyword>
<evidence type="ECO:0000256" key="3">
    <source>
        <dbReference type="ARBA" id="ARBA00005840"/>
    </source>
</evidence>
<dbReference type="PRINTS" id="PR01386">
    <property type="entry name" value="CCMCBIOGNSIS"/>
</dbReference>
<dbReference type="GO" id="GO:0005886">
    <property type="term" value="C:plasma membrane"/>
    <property type="evidence" value="ECO:0007669"/>
    <property type="project" value="UniProtKB-SubCell"/>
</dbReference>
<dbReference type="GO" id="GO:0017004">
    <property type="term" value="P:cytochrome complex assembly"/>
    <property type="evidence" value="ECO:0007669"/>
    <property type="project" value="UniProtKB-KW"/>
</dbReference>
<keyword evidence="5 9" id="KW-0812">Transmembrane</keyword>
<accession>A0A3M4T194</accession>
<name>A0A3M4T194_PSEA0</name>
<evidence type="ECO:0000256" key="7">
    <source>
        <dbReference type="ARBA" id="ARBA00022989"/>
    </source>
</evidence>
<evidence type="ECO:0000256" key="9">
    <source>
        <dbReference type="RuleBase" id="RU364092"/>
    </source>
</evidence>
<evidence type="ECO:0000313" key="11">
    <source>
        <dbReference type="EMBL" id="RMR20891.1"/>
    </source>
</evidence>
<keyword evidence="6 9" id="KW-0201">Cytochrome c-type biogenesis</keyword>
<keyword evidence="9" id="KW-0813">Transport</keyword>
<dbReference type="NCBIfam" id="TIGR01191">
    <property type="entry name" value="ccmC"/>
    <property type="match status" value="1"/>
</dbReference>
<comment type="similarity">
    <text evidence="3 9">Belongs to the CcmC/CycZ/HelC family.</text>
</comment>
<comment type="subcellular location">
    <subcellularLocation>
        <location evidence="9">Cell inner membrane</location>
    </subcellularLocation>
    <subcellularLocation>
        <location evidence="2">Membrane</location>
        <topology evidence="2">Multi-pass membrane protein</topology>
    </subcellularLocation>
</comment>
<protein>
    <recommendedName>
        <fullName evidence="4 9">Heme exporter protein C</fullName>
    </recommendedName>
    <alternativeName>
        <fullName evidence="9">Cytochrome c-type biogenesis protein</fullName>
    </alternativeName>
</protein>
<evidence type="ECO:0000256" key="5">
    <source>
        <dbReference type="ARBA" id="ARBA00022692"/>
    </source>
</evidence>
<dbReference type="GO" id="GO:0015232">
    <property type="term" value="F:heme transmembrane transporter activity"/>
    <property type="evidence" value="ECO:0007669"/>
    <property type="project" value="InterPro"/>
</dbReference>
<evidence type="ECO:0000256" key="2">
    <source>
        <dbReference type="ARBA" id="ARBA00004141"/>
    </source>
</evidence>
<feature type="transmembrane region" description="Helical" evidence="9">
    <location>
        <begin position="155"/>
        <end position="174"/>
    </location>
</feature>
<dbReference type="Pfam" id="PF01578">
    <property type="entry name" value="Cytochrom_C_asm"/>
    <property type="match status" value="1"/>
</dbReference>
<feature type="transmembrane region" description="Helical" evidence="9">
    <location>
        <begin position="49"/>
        <end position="72"/>
    </location>
</feature>
<comment type="caution">
    <text evidence="11">The sequence shown here is derived from an EMBL/GenBank/DDBJ whole genome shotgun (WGS) entry which is preliminary data.</text>
</comment>
<feature type="domain" description="Cytochrome c assembly protein" evidence="10">
    <location>
        <begin position="42"/>
        <end position="212"/>
    </location>
</feature>
<comment type="function">
    <text evidence="1 9">Required for the export of heme to the periplasm for the biogenesis of c-type cytochromes.</text>
</comment>
<evidence type="ECO:0000256" key="6">
    <source>
        <dbReference type="ARBA" id="ARBA00022748"/>
    </source>
</evidence>
<dbReference type="Proteomes" id="UP000271097">
    <property type="component" value="Unassembled WGS sequence"/>
</dbReference>
<evidence type="ECO:0000256" key="1">
    <source>
        <dbReference type="ARBA" id="ARBA00002442"/>
    </source>
</evidence>
<reference evidence="11 12" key="1">
    <citation type="submission" date="2018-08" db="EMBL/GenBank/DDBJ databases">
        <title>Recombination of ecologically and evolutionarily significant loci maintains genetic cohesion in the Pseudomonas syringae species complex.</title>
        <authorList>
            <person name="Dillon M."/>
            <person name="Thakur S."/>
            <person name="Almeida R.N.D."/>
            <person name="Weir B.S."/>
            <person name="Guttman D.S."/>
        </authorList>
    </citation>
    <scope>NUCLEOTIDE SEQUENCE [LARGE SCALE GENOMIC DNA]</scope>
    <source>
        <strain evidence="11 12">ICMP 5931</strain>
    </source>
</reference>
<feature type="transmembrane region" description="Helical" evidence="9">
    <location>
        <begin position="84"/>
        <end position="112"/>
    </location>
</feature>
<gene>
    <name evidence="9" type="primary">ccmC</name>
    <name evidence="11" type="ORF">ALP90_01586</name>
</gene>
<keyword evidence="7 9" id="KW-1133">Transmembrane helix</keyword>
<dbReference type="GO" id="GO:0020037">
    <property type="term" value="F:heme binding"/>
    <property type="evidence" value="ECO:0007669"/>
    <property type="project" value="InterPro"/>
</dbReference>
<dbReference type="PANTHER" id="PTHR30071:SF1">
    <property type="entry name" value="CYTOCHROME B_B6 PROTEIN-RELATED"/>
    <property type="match status" value="1"/>
</dbReference>
<organism evidence="11 12">
    <name type="scientific">Pseudomonas amygdali pv. ulmi</name>
    <dbReference type="NCBI Taxonomy" id="251720"/>
    <lineage>
        <taxon>Bacteria</taxon>
        <taxon>Pseudomonadati</taxon>
        <taxon>Pseudomonadota</taxon>
        <taxon>Gammaproteobacteria</taxon>
        <taxon>Pseudomonadales</taxon>
        <taxon>Pseudomonadaceae</taxon>
        <taxon>Pseudomonas</taxon>
        <taxon>Pseudomonas amygdali</taxon>
    </lineage>
</organism>
<dbReference type="InterPro" id="IPR002541">
    <property type="entry name" value="Cyt_c_assembly"/>
</dbReference>
<dbReference type="EMBL" id="RBRS01000133">
    <property type="protein sequence ID" value="RMR20891.1"/>
    <property type="molecule type" value="Genomic_DNA"/>
</dbReference>
<evidence type="ECO:0000259" key="10">
    <source>
        <dbReference type="Pfam" id="PF01578"/>
    </source>
</evidence>
<feature type="transmembrane region" description="Helical" evidence="9">
    <location>
        <begin position="186"/>
        <end position="205"/>
    </location>
</feature>
<dbReference type="InterPro" id="IPR003557">
    <property type="entry name" value="Cyt_c_biogenesis_CcmC"/>
</dbReference>
<keyword evidence="9" id="KW-1003">Cell membrane</keyword>
<feature type="transmembrane region" description="Helical" evidence="9">
    <location>
        <begin position="229"/>
        <end position="250"/>
    </location>
</feature>
<evidence type="ECO:0000313" key="12">
    <source>
        <dbReference type="Proteomes" id="UP000271097"/>
    </source>
</evidence>
<dbReference type="InterPro" id="IPR045062">
    <property type="entry name" value="Cyt_c_biogenesis_CcsA/CcmC"/>
</dbReference>
<dbReference type="PANTHER" id="PTHR30071">
    <property type="entry name" value="HEME EXPORTER PROTEIN C"/>
    <property type="match status" value="1"/>
</dbReference>
<evidence type="ECO:0000256" key="4">
    <source>
        <dbReference type="ARBA" id="ARBA00016463"/>
    </source>
</evidence>
<feature type="transmembrane region" description="Helical" evidence="9">
    <location>
        <begin position="119"/>
        <end position="143"/>
    </location>
</feature>
<keyword evidence="9" id="KW-0997">Cell inner membrane</keyword>
<sequence>MEVPGSRIRCRSTPWIHLMKSNAMKSSIGWAWLHTLGSPKGFYRISTRLLPWLSVAAALLLGIGIIWGLAFAPPDYQQGNSFRIIYIHVPAAMLAQSCYVMLALCGVVGLVWKIKLADVALQCAAPIGAWMTALALATGAIWGKPTWGAWWVWDARLTSMLILLFLYFGLIALGNAISNRASAAKACALLAIVGVVNIPIIKYSVEWWNTLHQGATFSLTEKPAMPAEMWLPLLFTVLGFYCFFGVVLLLRMRLEVLRRESRTQWVKAEVLRSLGQTPEPSEGRS</sequence>
<proteinExistence type="inferred from homology"/>
<evidence type="ECO:0000256" key="8">
    <source>
        <dbReference type="ARBA" id="ARBA00023136"/>
    </source>
</evidence>
<dbReference type="AlphaFoldDB" id="A0A3M4T194"/>